<accession>A0A8J2P4K7</accession>
<gene>
    <name evidence="1" type="ORF">AFUS01_LOCUS19379</name>
</gene>
<feature type="non-terminal residue" evidence="1">
    <location>
        <position position="1"/>
    </location>
</feature>
<dbReference type="AlphaFoldDB" id="A0A8J2P4K7"/>
<dbReference type="Proteomes" id="UP000708208">
    <property type="component" value="Unassembled WGS sequence"/>
</dbReference>
<reference evidence="1" key="1">
    <citation type="submission" date="2021-06" db="EMBL/GenBank/DDBJ databases">
        <authorList>
            <person name="Hodson N. C."/>
            <person name="Mongue J. A."/>
            <person name="Jaron S. K."/>
        </authorList>
    </citation>
    <scope>NUCLEOTIDE SEQUENCE</scope>
</reference>
<proteinExistence type="predicted"/>
<dbReference type="EMBL" id="CAJVCH010199925">
    <property type="protein sequence ID" value="CAG7730759.1"/>
    <property type="molecule type" value="Genomic_DNA"/>
</dbReference>
<name>A0A8J2P4K7_9HEXA</name>
<organism evidence="1 2">
    <name type="scientific">Allacma fusca</name>
    <dbReference type="NCBI Taxonomy" id="39272"/>
    <lineage>
        <taxon>Eukaryota</taxon>
        <taxon>Metazoa</taxon>
        <taxon>Ecdysozoa</taxon>
        <taxon>Arthropoda</taxon>
        <taxon>Hexapoda</taxon>
        <taxon>Collembola</taxon>
        <taxon>Symphypleona</taxon>
        <taxon>Sminthuridae</taxon>
        <taxon>Allacma</taxon>
    </lineage>
</organism>
<keyword evidence="2" id="KW-1185">Reference proteome</keyword>
<evidence type="ECO:0000313" key="1">
    <source>
        <dbReference type="EMBL" id="CAG7730759.1"/>
    </source>
</evidence>
<protein>
    <submittedName>
        <fullName evidence="1">Uncharacterized protein</fullName>
    </submittedName>
</protein>
<sequence length="39" mass="4621">MVHGSDSPIPVLYSPFDCQLNEDYHQKSARLFFYVLKFK</sequence>
<evidence type="ECO:0000313" key="2">
    <source>
        <dbReference type="Proteomes" id="UP000708208"/>
    </source>
</evidence>
<comment type="caution">
    <text evidence="1">The sequence shown here is derived from an EMBL/GenBank/DDBJ whole genome shotgun (WGS) entry which is preliminary data.</text>
</comment>